<dbReference type="Proteomes" id="UP001172155">
    <property type="component" value="Unassembled WGS sequence"/>
</dbReference>
<dbReference type="Pfam" id="PF13094">
    <property type="entry name" value="CENP-Q"/>
    <property type="match status" value="1"/>
</dbReference>
<feature type="compositionally biased region" description="Basic and acidic residues" evidence="2">
    <location>
        <begin position="50"/>
        <end position="60"/>
    </location>
</feature>
<dbReference type="GO" id="GO:0003677">
    <property type="term" value="F:DNA binding"/>
    <property type="evidence" value="ECO:0007669"/>
    <property type="project" value="InterPro"/>
</dbReference>
<feature type="compositionally biased region" description="Polar residues" evidence="2">
    <location>
        <begin position="314"/>
        <end position="326"/>
    </location>
</feature>
<proteinExistence type="predicted"/>
<protein>
    <submittedName>
        <fullName evidence="3">CENP-Q, a CENPA-CAD centromere complex subunit-domain-containing protein</fullName>
    </submittedName>
</protein>
<dbReference type="AlphaFoldDB" id="A0AA40EJN0"/>
<gene>
    <name evidence="3" type="ORF">B0T18DRAFT_449142</name>
</gene>
<evidence type="ECO:0000256" key="1">
    <source>
        <dbReference type="SAM" id="Coils"/>
    </source>
</evidence>
<evidence type="ECO:0000313" key="3">
    <source>
        <dbReference type="EMBL" id="KAK0740539.1"/>
    </source>
</evidence>
<dbReference type="SMART" id="SM00384">
    <property type="entry name" value="AT_hook"/>
    <property type="match status" value="4"/>
</dbReference>
<dbReference type="EMBL" id="JAUKUD010000006">
    <property type="protein sequence ID" value="KAK0740539.1"/>
    <property type="molecule type" value="Genomic_DNA"/>
</dbReference>
<feature type="compositionally biased region" description="Basic and acidic residues" evidence="2">
    <location>
        <begin position="156"/>
        <end position="169"/>
    </location>
</feature>
<feature type="compositionally biased region" description="Polar residues" evidence="2">
    <location>
        <begin position="190"/>
        <end position="203"/>
    </location>
</feature>
<dbReference type="PRINTS" id="PR00929">
    <property type="entry name" value="ATHOOK"/>
</dbReference>
<feature type="region of interest" description="Disordered" evidence="2">
    <location>
        <begin position="1"/>
        <end position="447"/>
    </location>
</feature>
<evidence type="ECO:0000256" key="2">
    <source>
        <dbReference type="SAM" id="MobiDB-lite"/>
    </source>
</evidence>
<name>A0AA40EJN0_9PEZI</name>
<dbReference type="InterPro" id="IPR025212">
    <property type="entry name" value="CAD_CENP-Q"/>
</dbReference>
<feature type="compositionally biased region" description="Basic and acidic residues" evidence="2">
    <location>
        <begin position="360"/>
        <end position="369"/>
    </location>
</feature>
<organism evidence="3 4">
    <name type="scientific">Schizothecium vesticola</name>
    <dbReference type="NCBI Taxonomy" id="314040"/>
    <lineage>
        <taxon>Eukaryota</taxon>
        <taxon>Fungi</taxon>
        <taxon>Dikarya</taxon>
        <taxon>Ascomycota</taxon>
        <taxon>Pezizomycotina</taxon>
        <taxon>Sordariomycetes</taxon>
        <taxon>Sordariomycetidae</taxon>
        <taxon>Sordariales</taxon>
        <taxon>Schizotheciaceae</taxon>
        <taxon>Schizothecium</taxon>
    </lineage>
</organism>
<comment type="caution">
    <text evidence="3">The sequence shown here is derived from an EMBL/GenBank/DDBJ whole genome shotgun (WGS) entry which is preliminary data.</text>
</comment>
<feature type="compositionally biased region" description="Low complexity" evidence="2">
    <location>
        <begin position="70"/>
        <end position="79"/>
    </location>
</feature>
<evidence type="ECO:0000313" key="4">
    <source>
        <dbReference type="Proteomes" id="UP001172155"/>
    </source>
</evidence>
<reference evidence="3" key="1">
    <citation type="submission" date="2023-06" db="EMBL/GenBank/DDBJ databases">
        <title>Genome-scale phylogeny and comparative genomics of the fungal order Sordariales.</title>
        <authorList>
            <consortium name="Lawrence Berkeley National Laboratory"/>
            <person name="Hensen N."/>
            <person name="Bonometti L."/>
            <person name="Westerberg I."/>
            <person name="Brannstrom I.O."/>
            <person name="Guillou S."/>
            <person name="Cros-Aarteil S."/>
            <person name="Calhoun S."/>
            <person name="Haridas S."/>
            <person name="Kuo A."/>
            <person name="Mondo S."/>
            <person name="Pangilinan J."/>
            <person name="Riley R."/>
            <person name="LaButti K."/>
            <person name="Andreopoulos B."/>
            <person name="Lipzen A."/>
            <person name="Chen C."/>
            <person name="Yanf M."/>
            <person name="Daum C."/>
            <person name="Ng V."/>
            <person name="Clum A."/>
            <person name="Steindorff A."/>
            <person name="Ohm R."/>
            <person name="Martin F."/>
            <person name="Silar P."/>
            <person name="Natvig D."/>
            <person name="Lalanne C."/>
            <person name="Gautier V."/>
            <person name="Ament-velasquez S.L."/>
            <person name="Kruys A."/>
            <person name="Hutchinson M.I."/>
            <person name="Powell A.J."/>
            <person name="Barry K."/>
            <person name="Miller A.N."/>
            <person name="Grigoriev I.V."/>
            <person name="Debuchy R."/>
            <person name="Gladieux P."/>
            <person name="Thoren M.H."/>
            <person name="Johannesson H."/>
        </authorList>
    </citation>
    <scope>NUCLEOTIDE SEQUENCE</scope>
    <source>
        <strain evidence="3">SMH3187-1</strain>
    </source>
</reference>
<sequence length="701" mass="75241">MAPGTAIQKRKRGPDADASEAVENASDRDTVRKPAKKSRPDAQNGATTAGEKDDAPAEPKKRGRPRKSLESAAEPPTEASEPRKRGRPRKSLDSVPEAGDEPRTAQEPKKLGRPRKNLGSAPDAAPSVDAETSVPRKRGRPAKAQNVEDQAEIETEEGRTSKRAKPAEREGEEPPPNRRAKAGKPADGPSQKSTETTAGNGEPSNPAARRSQRDRRSADDNPWWSSKDGQAPQASRRLDEQTAAEQVGQRPQISTQEKSGKASAVMKSPGQKPSDSGASSKEKRAPKVAKQSPAQDSGSRRSTRDRRSADENTWWASQTGGPSPSNHGPDKAPSGPSRGAGRSRPSLAEVSASEVQNKSSEGRKSKQGERANGSGQEAAATTSTSKAANTKRIPGKGASRPYAGGPDEGRRASGANPPETQRRRRSDQANDSPADVPSALIPKYRHLTSRTRQIPRATITAKWSSLDDGAVAAIDGIISNCSLPVLSRFRDRQQRHQQAQTIMRTFAKRLHSKLLKGMPFPPPSSTARGTGGAAGHELELDFEKTVDAMQALEKTLDPLLHSVALLEAEREREEAALEKEYEELQALEANARAEARGWRERGKRDHVLAPGPRETRGGQAVLLSPPVKTVGAPPAGGVFSDLKEKDLVAISQQIGNHMESLRSNLQQIDGVLPAIVKSRAALQGVLHQHLDPAQYEQTVLG</sequence>
<dbReference type="InterPro" id="IPR017956">
    <property type="entry name" value="AT_hook_DNA-bd_motif"/>
</dbReference>
<feature type="compositionally biased region" description="Basic and acidic residues" evidence="2">
    <location>
        <begin position="100"/>
        <end position="110"/>
    </location>
</feature>
<keyword evidence="4" id="KW-1185">Reference proteome</keyword>
<feature type="coiled-coil region" evidence="1">
    <location>
        <begin position="563"/>
        <end position="601"/>
    </location>
</feature>
<feature type="compositionally biased region" description="Low complexity" evidence="2">
    <location>
        <begin position="378"/>
        <end position="391"/>
    </location>
</feature>
<accession>A0AA40EJN0</accession>
<keyword evidence="1" id="KW-0175">Coiled coil</keyword>